<dbReference type="Gene3D" id="3.30.450.40">
    <property type="match status" value="1"/>
</dbReference>
<reference evidence="8" key="1">
    <citation type="submission" date="2023-07" db="EMBL/GenBank/DDBJ databases">
        <title>Conexibacter stalactiti sp. nov., isolated from stalactites in a lava cave and emended description of the genus Conexibacter.</title>
        <authorList>
            <person name="Lee S.D."/>
        </authorList>
    </citation>
    <scope>NUCLEOTIDE SEQUENCE [LARGE SCALE GENOMIC DNA]</scope>
    <source>
        <strain evidence="8">KCTC 39840</strain>
    </source>
</reference>
<keyword evidence="3" id="KW-0804">Transcription</keyword>
<feature type="region of interest" description="Disordered" evidence="4">
    <location>
        <begin position="1"/>
        <end position="23"/>
    </location>
</feature>
<dbReference type="SUPFAM" id="SSF46785">
    <property type="entry name" value="Winged helix' DNA-binding domain"/>
    <property type="match status" value="1"/>
</dbReference>
<keyword evidence="8" id="KW-1185">Reference proteome</keyword>
<accession>A0ABU4HXC6</accession>
<name>A0ABU4HXC6_9ACTN</name>
<organism evidence="7 8">
    <name type="scientific">Conexibacter stalactiti</name>
    <dbReference type="NCBI Taxonomy" id="1940611"/>
    <lineage>
        <taxon>Bacteria</taxon>
        <taxon>Bacillati</taxon>
        <taxon>Actinomycetota</taxon>
        <taxon>Thermoleophilia</taxon>
        <taxon>Solirubrobacterales</taxon>
        <taxon>Conexibacteraceae</taxon>
        <taxon>Conexibacter</taxon>
    </lineage>
</organism>
<gene>
    <name evidence="7" type="ORF">R7226_26540</name>
</gene>
<sequence>MTALDDAAADGAEPAADATRRPRDFVQSVERALSIIRAFGPRTPAMTVSEIAAATDLTRAAARRFLLTLEELGYVRSDGRNFSLTPRVLELGYAFLSSLSLPEVAQPHLEQLVAESQESSEGAILDGDQIVYVMRVSGPAIMNATVAVGSRMPAAATALGRALLAGLPDAELDAFLATVELRAFLPNTIVDHALLRDELMRVRAQGYALVDQELEEGLLALAVPVRDRRGVTVAAINLSTHVARRTPAEARELLLPPLLRAAASIEAGLAR</sequence>
<keyword evidence="2" id="KW-0238">DNA-binding</keyword>
<evidence type="ECO:0000313" key="7">
    <source>
        <dbReference type="EMBL" id="MDW5597941.1"/>
    </source>
</evidence>
<dbReference type="InterPro" id="IPR005471">
    <property type="entry name" value="Tscrpt_reg_IclR_N"/>
</dbReference>
<dbReference type="InterPro" id="IPR012794">
    <property type="entry name" value="PcaR_PcaU"/>
</dbReference>
<dbReference type="SMART" id="SM00346">
    <property type="entry name" value="HTH_ICLR"/>
    <property type="match status" value="1"/>
</dbReference>
<dbReference type="PANTHER" id="PTHR30136">
    <property type="entry name" value="HELIX-TURN-HELIX TRANSCRIPTIONAL REGULATOR, ICLR FAMILY"/>
    <property type="match status" value="1"/>
</dbReference>
<dbReference type="InterPro" id="IPR036390">
    <property type="entry name" value="WH_DNA-bd_sf"/>
</dbReference>
<dbReference type="InterPro" id="IPR036388">
    <property type="entry name" value="WH-like_DNA-bd_sf"/>
</dbReference>
<evidence type="ECO:0000313" key="8">
    <source>
        <dbReference type="Proteomes" id="UP001284601"/>
    </source>
</evidence>
<proteinExistence type="predicted"/>
<dbReference type="Pfam" id="PF01614">
    <property type="entry name" value="IclR_C"/>
    <property type="match status" value="1"/>
</dbReference>
<dbReference type="PROSITE" id="PS51078">
    <property type="entry name" value="ICLR_ED"/>
    <property type="match status" value="1"/>
</dbReference>
<dbReference type="InterPro" id="IPR050707">
    <property type="entry name" value="HTH_MetabolicPath_Reg"/>
</dbReference>
<dbReference type="InterPro" id="IPR014757">
    <property type="entry name" value="Tscrpt_reg_IclR_C"/>
</dbReference>
<dbReference type="InterPro" id="IPR029016">
    <property type="entry name" value="GAF-like_dom_sf"/>
</dbReference>
<evidence type="ECO:0000256" key="4">
    <source>
        <dbReference type="SAM" id="MobiDB-lite"/>
    </source>
</evidence>
<evidence type="ECO:0000256" key="3">
    <source>
        <dbReference type="ARBA" id="ARBA00023163"/>
    </source>
</evidence>
<keyword evidence="1" id="KW-0805">Transcription regulation</keyword>
<feature type="domain" description="IclR-ED" evidence="6">
    <location>
        <begin position="87"/>
        <end position="271"/>
    </location>
</feature>
<dbReference type="NCBIfam" id="TIGR02431">
    <property type="entry name" value="pcaR_pcaU"/>
    <property type="match status" value="1"/>
</dbReference>
<dbReference type="Pfam" id="PF09339">
    <property type="entry name" value="HTH_IclR"/>
    <property type="match status" value="1"/>
</dbReference>
<evidence type="ECO:0000259" key="5">
    <source>
        <dbReference type="PROSITE" id="PS51077"/>
    </source>
</evidence>
<evidence type="ECO:0000256" key="1">
    <source>
        <dbReference type="ARBA" id="ARBA00023015"/>
    </source>
</evidence>
<dbReference type="SUPFAM" id="SSF55781">
    <property type="entry name" value="GAF domain-like"/>
    <property type="match status" value="1"/>
</dbReference>
<dbReference type="EMBL" id="JAWSTH010000110">
    <property type="protein sequence ID" value="MDW5597941.1"/>
    <property type="molecule type" value="Genomic_DNA"/>
</dbReference>
<comment type="caution">
    <text evidence="7">The sequence shown here is derived from an EMBL/GenBank/DDBJ whole genome shotgun (WGS) entry which is preliminary data.</text>
</comment>
<dbReference type="RefSeq" id="WP_318600411.1">
    <property type="nucleotide sequence ID" value="NZ_JAWSTH010000110.1"/>
</dbReference>
<dbReference type="Proteomes" id="UP001284601">
    <property type="component" value="Unassembled WGS sequence"/>
</dbReference>
<dbReference type="PANTHER" id="PTHR30136:SF34">
    <property type="entry name" value="TRANSCRIPTIONAL REGULATOR"/>
    <property type="match status" value="1"/>
</dbReference>
<evidence type="ECO:0000256" key="2">
    <source>
        <dbReference type="ARBA" id="ARBA00023125"/>
    </source>
</evidence>
<dbReference type="Gene3D" id="1.10.10.10">
    <property type="entry name" value="Winged helix-like DNA-binding domain superfamily/Winged helix DNA-binding domain"/>
    <property type="match status" value="1"/>
</dbReference>
<evidence type="ECO:0000259" key="6">
    <source>
        <dbReference type="PROSITE" id="PS51078"/>
    </source>
</evidence>
<protein>
    <submittedName>
        <fullName evidence="7">IclR family transcriptional regulator C-terminal domain-containing protein</fullName>
    </submittedName>
</protein>
<feature type="domain" description="HTH iclR-type" evidence="5">
    <location>
        <begin position="26"/>
        <end position="86"/>
    </location>
</feature>
<dbReference type="PROSITE" id="PS51077">
    <property type="entry name" value="HTH_ICLR"/>
    <property type="match status" value="1"/>
</dbReference>
<feature type="compositionally biased region" description="Low complexity" evidence="4">
    <location>
        <begin position="1"/>
        <end position="17"/>
    </location>
</feature>